<dbReference type="EMBL" id="DVNK01000057">
    <property type="protein sequence ID" value="HIU47472.1"/>
    <property type="molecule type" value="Genomic_DNA"/>
</dbReference>
<accession>A0A9D1LT21</accession>
<dbReference type="InterPro" id="IPR046885">
    <property type="entry name" value="MnmA-like_C"/>
</dbReference>
<dbReference type="GO" id="GO:0000049">
    <property type="term" value="F:tRNA binding"/>
    <property type="evidence" value="ECO:0007669"/>
    <property type="project" value="UniProtKB-KW"/>
</dbReference>
<evidence type="ECO:0000256" key="1">
    <source>
        <dbReference type="ARBA" id="ARBA00022490"/>
    </source>
</evidence>
<keyword evidence="8" id="KW-1015">Disulfide bond</keyword>
<sequence>MRVVVGMSGGVDSAVAALLLKRQGHDVIGVFMNNWEEQDEDGVCTAAQDWRDVQRIAEVIGIPYYSVNFARQYKERVFSYFLDEYRRGRTPNPDVLCNREIKFGTLLDFARQLGADKLATGHYAGVSCDNGEYRLERSADENKDQTYFLYMLGQRALSMAMFPIGGMTKPELRRLASENGLPVSAKKDSTGVCFIGERNFKRFLMQYLPAQPGDMVAPDGHVVGRHDGLMYYTLGQRRGLGIGGSGDGRRWFVVGKDLERNVLLVEQGEDSPRLYSLHVQCEQPYWVAEHAPVELGGRLACQVRLRHRQPLQHAILTLTDAGFALEFEEPQRAVTPGQAAVVYCDRYCLGGGTVCGADTLA</sequence>
<comment type="similarity">
    <text evidence="11">Belongs to the MnmA/TRMU family.</text>
</comment>
<keyword evidence="5 11" id="KW-0547">Nucleotide-binding</keyword>
<dbReference type="InterPro" id="IPR014729">
    <property type="entry name" value="Rossmann-like_a/b/a_fold"/>
</dbReference>
<dbReference type="Gene3D" id="2.30.30.280">
    <property type="entry name" value="Adenine nucleotide alpha hydrolases-like domains"/>
    <property type="match status" value="1"/>
</dbReference>
<dbReference type="GO" id="GO:0103016">
    <property type="term" value="F:tRNA-uridine 2-sulfurtransferase activity"/>
    <property type="evidence" value="ECO:0007669"/>
    <property type="project" value="UniProtKB-EC"/>
</dbReference>
<dbReference type="SUPFAM" id="SSF52402">
    <property type="entry name" value="Adenine nucleotide alpha hydrolases-like"/>
    <property type="match status" value="1"/>
</dbReference>
<keyword evidence="6 11" id="KW-0067">ATP-binding</keyword>
<feature type="binding site" evidence="11">
    <location>
        <begin position="6"/>
        <end position="13"/>
    </location>
    <ligand>
        <name>ATP</name>
        <dbReference type="ChEBI" id="CHEBI:30616"/>
    </ligand>
</feature>
<dbReference type="Pfam" id="PF20258">
    <property type="entry name" value="tRNA_Me_trans_C"/>
    <property type="match status" value="1"/>
</dbReference>
<feature type="active site" description="Nucleophile" evidence="11">
    <location>
        <position position="97"/>
    </location>
</feature>
<dbReference type="InterPro" id="IPR004506">
    <property type="entry name" value="MnmA-like"/>
</dbReference>
<keyword evidence="4 11" id="KW-0819">tRNA processing</keyword>
<evidence type="ECO:0000256" key="3">
    <source>
        <dbReference type="ARBA" id="ARBA00022679"/>
    </source>
</evidence>
<evidence type="ECO:0000259" key="13">
    <source>
        <dbReference type="Pfam" id="PF20259"/>
    </source>
</evidence>
<evidence type="ECO:0000256" key="10">
    <source>
        <dbReference type="ARBA" id="ARBA00056575"/>
    </source>
</evidence>
<evidence type="ECO:0000313" key="15">
    <source>
        <dbReference type="Proteomes" id="UP000824123"/>
    </source>
</evidence>
<evidence type="ECO:0000256" key="9">
    <source>
        <dbReference type="ARBA" id="ARBA00051542"/>
    </source>
</evidence>
<dbReference type="FunFam" id="3.40.50.620:FF:000004">
    <property type="entry name" value="tRNA-specific 2-thiouridylase MnmA"/>
    <property type="match status" value="1"/>
</dbReference>
<name>A0A9D1LT21_9FIRM</name>
<evidence type="ECO:0000256" key="8">
    <source>
        <dbReference type="ARBA" id="ARBA00023157"/>
    </source>
</evidence>
<feature type="domain" description="tRNA-specific 2-thiouridylase MnmA-like central" evidence="13">
    <location>
        <begin position="201"/>
        <end position="265"/>
    </location>
</feature>
<reference evidence="14" key="1">
    <citation type="submission" date="2020-10" db="EMBL/GenBank/DDBJ databases">
        <authorList>
            <person name="Gilroy R."/>
        </authorList>
    </citation>
    <scope>NUCLEOTIDE SEQUENCE</scope>
    <source>
        <strain evidence="14">ChiSxjej2B14-8506</strain>
    </source>
</reference>
<dbReference type="InterPro" id="IPR023382">
    <property type="entry name" value="MnmA-like_central_sf"/>
</dbReference>
<dbReference type="Pfam" id="PF20259">
    <property type="entry name" value="tRNA_Me_trans_M"/>
    <property type="match status" value="1"/>
</dbReference>
<comment type="caution">
    <text evidence="11">Lacks conserved residue(s) required for the propagation of feature annotation.</text>
</comment>
<comment type="caution">
    <text evidence="14">The sequence shown here is derived from an EMBL/GenBank/DDBJ whole genome shotgun (WGS) entry which is preliminary data.</text>
</comment>
<proteinExistence type="inferred from homology"/>
<keyword evidence="2 11" id="KW-0820">tRNA-binding</keyword>
<comment type="subcellular location">
    <subcellularLocation>
        <location evidence="11">Cytoplasm</location>
    </subcellularLocation>
</comment>
<dbReference type="CDD" id="cd01998">
    <property type="entry name" value="MnmA_TRMU-like"/>
    <property type="match status" value="1"/>
</dbReference>
<dbReference type="FunFam" id="2.30.30.280:FF:000001">
    <property type="entry name" value="tRNA-specific 2-thiouridylase MnmA"/>
    <property type="match status" value="1"/>
</dbReference>
<dbReference type="GO" id="GO:0005524">
    <property type="term" value="F:ATP binding"/>
    <property type="evidence" value="ECO:0007669"/>
    <property type="project" value="UniProtKB-KW"/>
</dbReference>
<dbReference type="GO" id="GO:0002143">
    <property type="term" value="P:tRNA wobble position uridine thiolation"/>
    <property type="evidence" value="ECO:0007669"/>
    <property type="project" value="TreeGrafter"/>
</dbReference>
<dbReference type="Pfam" id="PF03054">
    <property type="entry name" value="tRNA_Me_trans"/>
    <property type="match status" value="1"/>
</dbReference>
<dbReference type="HAMAP" id="MF_00144">
    <property type="entry name" value="tRNA_thiouridyl_MnmA"/>
    <property type="match status" value="1"/>
</dbReference>
<dbReference type="PANTHER" id="PTHR11933">
    <property type="entry name" value="TRNA 5-METHYLAMINOMETHYL-2-THIOURIDYLATE -METHYLTRANSFERASE"/>
    <property type="match status" value="1"/>
</dbReference>
<comment type="catalytic activity">
    <reaction evidence="9 11">
        <text>S-sulfanyl-L-cysteinyl-[protein] + uridine(34) in tRNA + AH2 + ATP = 2-thiouridine(34) in tRNA + L-cysteinyl-[protein] + A + AMP + diphosphate + H(+)</text>
        <dbReference type="Rhea" id="RHEA:47032"/>
        <dbReference type="Rhea" id="RHEA-COMP:10131"/>
        <dbReference type="Rhea" id="RHEA-COMP:11726"/>
        <dbReference type="Rhea" id="RHEA-COMP:11727"/>
        <dbReference type="Rhea" id="RHEA-COMP:11728"/>
        <dbReference type="ChEBI" id="CHEBI:13193"/>
        <dbReference type="ChEBI" id="CHEBI:15378"/>
        <dbReference type="ChEBI" id="CHEBI:17499"/>
        <dbReference type="ChEBI" id="CHEBI:29950"/>
        <dbReference type="ChEBI" id="CHEBI:30616"/>
        <dbReference type="ChEBI" id="CHEBI:33019"/>
        <dbReference type="ChEBI" id="CHEBI:61963"/>
        <dbReference type="ChEBI" id="CHEBI:65315"/>
        <dbReference type="ChEBI" id="CHEBI:87170"/>
        <dbReference type="ChEBI" id="CHEBI:456215"/>
        <dbReference type="EC" id="2.8.1.13"/>
    </reaction>
</comment>
<evidence type="ECO:0000256" key="4">
    <source>
        <dbReference type="ARBA" id="ARBA00022694"/>
    </source>
</evidence>
<feature type="binding site" evidence="11">
    <location>
        <position position="121"/>
    </location>
    <ligand>
        <name>ATP</name>
        <dbReference type="ChEBI" id="CHEBI:30616"/>
    </ligand>
</feature>
<keyword evidence="7 11" id="KW-0694">RNA-binding</keyword>
<evidence type="ECO:0000259" key="12">
    <source>
        <dbReference type="Pfam" id="PF20258"/>
    </source>
</evidence>
<dbReference type="AlphaFoldDB" id="A0A9D1LT21"/>
<feature type="site" description="Interaction with tRNA" evidence="11">
    <location>
        <position position="338"/>
    </location>
</feature>
<evidence type="ECO:0000256" key="6">
    <source>
        <dbReference type="ARBA" id="ARBA00022840"/>
    </source>
</evidence>
<comment type="function">
    <text evidence="10 11">Catalyzes the 2-thiolation of uridine at the wobble position (U34) of tRNA, leading to the formation of s(2)U34.</text>
</comment>
<dbReference type="EC" id="2.8.1.13" evidence="11"/>
<feature type="region of interest" description="Interaction with tRNA" evidence="11">
    <location>
        <begin position="143"/>
        <end position="145"/>
    </location>
</feature>
<evidence type="ECO:0000256" key="2">
    <source>
        <dbReference type="ARBA" id="ARBA00022555"/>
    </source>
</evidence>
<keyword evidence="1 11" id="KW-0963">Cytoplasm</keyword>
<dbReference type="InterPro" id="IPR046884">
    <property type="entry name" value="MnmA-like_central"/>
</dbReference>
<dbReference type="Gene3D" id="3.40.50.620">
    <property type="entry name" value="HUPs"/>
    <property type="match status" value="1"/>
</dbReference>
<evidence type="ECO:0000256" key="11">
    <source>
        <dbReference type="HAMAP-Rule" id="MF_00144"/>
    </source>
</evidence>
<dbReference type="NCBIfam" id="NF001138">
    <property type="entry name" value="PRK00143.1"/>
    <property type="match status" value="1"/>
</dbReference>
<feature type="domain" description="tRNA-specific 2-thiouridylase MnmA-like C-terminal" evidence="12">
    <location>
        <begin position="280"/>
        <end position="354"/>
    </location>
</feature>
<feature type="region of interest" description="Interaction with target base in tRNA" evidence="11">
    <location>
        <begin position="92"/>
        <end position="94"/>
    </location>
</feature>
<keyword evidence="3 11" id="KW-0808">Transferase</keyword>
<evidence type="ECO:0000256" key="5">
    <source>
        <dbReference type="ARBA" id="ARBA00022741"/>
    </source>
</evidence>
<dbReference type="Proteomes" id="UP000824123">
    <property type="component" value="Unassembled WGS sequence"/>
</dbReference>
<feature type="active site" description="Cysteine persulfide intermediate" evidence="11">
    <location>
        <position position="193"/>
    </location>
</feature>
<feature type="binding site" evidence="11">
    <location>
        <position position="32"/>
    </location>
    <ligand>
        <name>ATP</name>
        <dbReference type="ChEBI" id="CHEBI:30616"/>
    </ligand>
</feature>
<evidence type="ECO:0000313" key="14">
    <source>
        <dbReference type="EMBL" id="HIU47472.1"/>
    </source>
</evidence>
<organism evidence="14 15">
    <name type="scientific">Candidatus Fimadaptatus faecigallinarum</name>
    <dbReference type="NCBI Taxonomy" id="2840814"/>
    <lineage>
        <taxon>Bacteria</taxon>
        <taxon>Bacillati</taxon>
        <taxon>Bacillota</taxon>
        <taxon>Clostridia</taxon>
        <taxon>Eubacteriales</taxon>
        <taxon>Candidatus Fimadaptatus</taxon>
    </lineage>
</organism>
<dbReference type="Gene3D" id="2.40.30.10">
    <property type="entry name" value="Translation factors"/>
    <property type="match status" value="1"/>
</dbReference>
<dbReference type="PANTHER" id="PTHR11933:SF5">
    <property type="entry name" value="MITOCHONDRIAL TRNA-SPECIFIC 2-THIOURIDYLASE 1"/>
    <property type="match status" value="1"/>
</dbReference>
<feature type="site" description="Interaction with tRNA" evidence="11">
    <location>
        <position position="122"/>
    </location>
</feature>
<reference evidence="14" key="2">
    <citation type="journal article" date="2021" name="PeerJ">
        <title>Extensive microbial diversity within the chicken gut microbiome revealed by metagenomics and culture.</title>
        <authorList>
            <person name="Gilroy R."/>
            <person name="Ravi A."/>
            <person name="Getino M."/>
            <person name="Pursley I."/>
            <person name="Horton D.L."/>
            <person name="Alikhan N.F."/>
            <person name="Baker D."/>
            <person name="Gharbi K."/>
            <person name="Hall N."/>
            <person name="Watson M."/>
            <person name="Adriaenssens E.M."/>
            <person name="Foster-Nyarko E."/>
            <person name="Jarju S."/>
            <person name="Secka A."/>
            <person name="Antonio M."/>
            <person name="Oren A."/>
            <person name="Chaudhuri R.R."/>
            <person name="La Ragione R."/>
            <person name="Hildebrand F."/>
            <person name="Pallen M.J."/>
        </authorList>
    </citation>
    <scope>NUCLEOTIDE SEQUENCE</scope>
    <source>
        <strain evidence="14">ChiSxjej2B14-8506</strain>
    </source>
</reference>
<dbReference type="GO" id="GO:0005737">
    <property type="term" value="C:cytoplasm"/>
    <property type="evidence" value="ECO:0007669"/>
    <property type="project" value="UniProtKB-SubCell"/>
</dbReference>
<dbReference type="NCBIfam" id="TIGR00420">
    <property type="entry name" value="trmU"/>
    <property type="match status" value="1"/>
</dbReference>
<gene>
    <name evidence="11 14" type="primary">mnmA</name>
    <name evidence="14" type="ORF">IAC59_09500</name>
</gene>
<evidence type="ECO:0000256" key="7">
    <source>
        <dbReference type="ARBA" id="ARBA00022884"/>
    </source>
</evidence>
<protein>
    <recommendedName>
        <fullName evidence="11">tRNA-specific 2-thiouridylase MnmA</fullName>
        <ecNumber evidence="11">2.8.1.13</ecNumber>
    </recommendedName>
</protein>